<dbReference type="RefSeq" id="WP_130095036.1">
    <property type="nucleotide sequence ID" value="NZ_SETE01000009.1"/>
</dbReference>
<name>A0A4Q4KFA6_9FLAO</name>
<organism evidence="1 2">
    <name type="scientific">Brumimicrobium glaciale</name>
    <dbReference type="NCBI Taxonomy" id="200475"/>
    <lineage>
        <taxon>Bacteria</taxon>
        <taxon>Pseudomonadati</taxon>
        <taxon>Bacteroidota</taxon>
        <taxon>Flavobacteriia</taxon>
        <taxon>Flavobacteriales</taxon>
        <taxon>Crocinitomicaceae</taxon>
        <taxon>Brumimicrobium</taxon>
    </lineage>
</organism>
<dbReference type="OrthoDB" id="337567at2"/>
<reference evidence="1 2" key="1">
    <citation type="submission" date="2019-02" db="EMBL/GenBank/DDBJ databases">
        <title>Genome sequence of the sea-ice species Brumimicrobium glaciale.</title>
        <authorList>
            <person name="Bowman J.P."/>
        </authorList>
    </citation>
    <scope>NUCLEOTIDE SEQUENCE [LARGE SCALE GENOMIC DNA]</scope>
    <source>
        <strain evidence="1 2">IC156</strain>
    </source>
</reference>
<accession>A0A4Q4KFA6</accession>
<protein>
    <submittedName>
        <fullName evidence="1">Uncharacterized protein</fullName>
    </submittedName>
</protein>
<proteinExistence type="predicted"/>
<dbReference type="AlphaFoldDB" id="A0A4Q4KFA6"/>
<evidence type="ECO:0000313" key="2">
    <source>
        <dbReference type="Proteomes" id="UP000293952"/>
    </source>
</evidence>
<gene>
    <name evidence="1" type="ORF">ERX46_16845</name>
</gene>
<dbReference type="Proteomes" id="UP000293952">
    <property type="component" value="Unassembled WGS sequence"/>
</dbReference>
<evidence type="ECO:0000313" key="1">
    <source>
        <dbReference type="EMBL" id="RYM31350.1"/>
    </source>
</evidence>
<dbReference type="EMBL" id="SETE01000009">
    <property type="protein sequence ID" value="RYM31350.1"/>
    <property type="molecule type" value="Genomic_DNA"/>
</dbReference>
<sequence length="105" mass="12128">MVKADFLNLRKIFIDWNITKEDTEHKLLSKNAFNKVELRNFTLSWPNVVIEIENEAGEIMKLPYEIGPDVLYDLSQEIDSDETKFGSLIKSARLKSGLTQEQLVL</sequence>
<keyword evidence="2" id="KW-1185">Reference proteome</keyword>
<comment type="caution">
    <text evidence="1">The sequence shown here is derived from an EMBL/GenBank/DDBJ whole genome shotgun (WGS) entry which is preliminary data.</text>
</comment>